<feature type="signal peptide" evidence="1">
    <location>
        <begin position="1"/>
        <end position="17"/>
    </location>
</feature>
<gene>
    <name evidence="2" type="ORF">ACBP88_06110</name>
</gene>
<organism evidence="2 3">
    <name type="scientific">Comamonas jiangduensis</name>
    <dbReference type="NCBI Taxonomy" id="1194168"/>
    <lineage>
        <taxon>Bacteria</taxon>
        <taxon>Pseudomonadati</taxon>
        <taxon>Pseudomonadota</taxon>
        <taxon>Betaproteobacteria</taxon>
        <taxon>Burkholderiales</taxon>
        <taxon>Comamonadaceae</taxon>
        <taxon>Comamonas</taxon>
    </lineage>
</organism>
<name>A0ABV4IB12_9BURK</name>
<dbReference type="EMBL" id="JBGJLR010000004">
    <property type="protein sequence ID" value="MEZ2739040.1"/>
    <property type="molecule type" value="Genomic_DNA"/>
</dbReference>
<comment type="caution">
    <text evidence="2">The sequence shown here is derived from an EMBL/GenBank/DDBJ whole genome shotgun (WGS) entry which is preliminary data.</text>
</comment>
<evidence type="ECO:0000313" key="3">
    <source>
        <dbReference type="Proteomes" id="UP001567350"/>
    </source>
</evidence>
<sequence>MRCAWGLALLMAGCASAPTPHGKVQGDAFSMQEVLQSDSNRIATLAMQENLDSLMRLMDKLYQRNPAEWRKTAASREAAMAHVRSAILGKQVWPALQAQRDVMALSKALSPDFTGDRVGAFIYAMGDMLLTSHGGKTSFTLVDSLNPQHVYNAARNVEIANWVLNHRKNAQGQPLLLSNHISAQERNLSFEREMGKVIARLDLVASFGTERVRRSAIGLGQSLVGGPLLQFLPVR</sequence>
<evidence type="ECO:0000256" key="1">
    <source>
        <dbReference type="SAM" id="SignalP"/>
    </source>
</evidence>
<evidence type="ECO:0000313" key="2">
    <source>
        <dbReference type="EMBL" id="MEZ2739040.1"/>
    </source>
</evidence>
<keyword evidence="3" id="KW-1185">Reference proteome</keyword>
<dbReference type="RefSeq" id="WP_370891297.1">
    <property type="nucleotide sequence ID" value="NZ_JBGJLR010000004.1"/>
</dbReference>
<dbReference type="Proteomes" id="UP001567350">
    <property type="component" value="Unassembled WGS sequence"/>
</dbReference>
<evidence type="ECO:0008006" key="4">
    <source>
        <dbReference type="Google" id="ProtNLM"/>
    </source>
</evidence>
<keyword evidence="1" id="KW-0732">Signal</keyword>
<protein>
    <recommendedName>
        <fullName evidence="4">Lipoprotein</fullName>
    </recommendedName>
</protein>
<reference evidence="2 3" key="1">
    <citation type="submission" date="2024-08" db="EMBL/GenBank/DDBJ databases">
        <authorList>
            <person name="Feng Z."/>
            <person name="Ronholm J."/>
        </authorList>
    </citation>
    <scope>NUCLEOTIDE SEQUENCE [LARGE SCALE GENOMIC DNA]</scope>
    <source>
        <strain evidence="2 3">4-AB0-8</strain>
    </source>
</reference>
<accession>A0ABV4IB12</accession>
<feature type="chain" id="PRO_5045532971" description="Lipoprotein" evidence="1">
    <location>
        <begin position="18"/>
        <end position="235"/>
    </location>
</feature>
<proteinExistence type="predicted"/>